<sequence>MTFSLQDVPYKPEELYVKTRNCEPDAGANIVQYCERQVVPLVLVVEVGAIARSVIPIALNGCQKGHISFYFATSRVIFIGDTLFSLSCGKVFEGTPEQMESRLDPLYASKEYALASTNLKGLPRGIIEVKSDLELKPLWSTSSSKSKGDVSSTHNLLAVPVGLKQKSNVNTIVQKV</sequence>
<organism evidence="1 2">
    <name type="scientific">Cichorium intybus</name>
    <name type="common">Chicory</name>
    <dbReference type="NCBI Taxonomy" id="13427"/>
    <lineage>
        <taxon>Eukaryota</taxon>
        <taxon>Viridiplantae</taxon>
        <taxon>Streptophyta</taxon>
        <taxon>Embryophyta</taxon>
        <taxon>Tracheophyta</taxon>
        <taxon>Spermatophyta</taxon>
        <taxon>Magnoliopsida</taxon>
        <taxon>eudicotyledons</taxon>
        <taxon>Gunneridae</taxon>
        <taxon>Pentapetalae</taxon>
        <taxon>asterids</taxon>
        <taxon>campanulids</taxon>
        <taxon>Asterales</taxon>
        <taxon>Asteraceae</taxon>
        <taxon>Cichorioideae</taxon>
        <taxon>Cichorieae</taxon>
        <taxon>Cichoriinae</taxon>
        <taxon>Cichorium</taxon>
    </lineage>
</organism>
<evidence type="ECO:0000313" key="1">
    <source>
        <dbReference type="EMBL" id="KAI3699947.1"/>
    </source>
</evidence>
<dbReference type="Proteomes" id="UP001055811">
    <property type="component" value="Linkage Group LG08"/>
</dbReference>
<reference evidence="2" key="1">
    <citation type="journal article" date="2022" name="Mol. Ecol. Resour.">
        <title>The genomes of chicory, endive, great burdock and yacon provide insights into Asteraceae palaeo-polyploidization history and plant inulin production.</title>
        <authorList>
            <person name="Fan W."/>
            <person name="Wang S."/>
            <person name="Wang H."/>
            <person name="Wang A."/>
            <person name="Jiang F."/>
            <person name="Liu H."/>
            <person name="Zhao H."/>
            <person name="Xu D."/>
            <person name="Zhang Y."/>
        </authorList>
    </citation>
    <scope>NUCLEOTIDE SEQUENCE [LARGE SCALE GENOMIC DNA]</scope>
    <source>
        <strain evidence="2">cv. Punajuju</strain>
    </source>
</reference>
<name>A0ACB8ZQ47_CICIN</name>
<comment type="caution">
    <text evidence="1">The sequence shown here is derived from an EMBL/GenBank/DDBJ whole genome shotgun (WGS) entry which is preliminary data.</text>
</comment>
<evidence type="ECO:0000313" key="2">
    <source>
        <dbReference type="Proteomes" id="UP001055811"/>
    </source>
</evidence>
<reference evidence="1 2" key="2">
    <citation type="journal article" date="2022" name="Mol. Ecol. Resour.">
        <title>The genomes of chicory, endive, great burdock and yacon provide insights into Asteraceae paleo-polyploidization history and plant inulin production.</title>
        <authorList>
            <person name="Fan W."/>
            <person name="Wang S."/>
            <person name="Wang H."/>
            <person name="Wang A."/>
            <person name="Jiang F."/>
            <person name="Liu H."/>
            <person name="Zhao H."/>
            <person name="Xu D."/>
            <person name="Zhang Y."/>
        </authorList>
    </citation>
    <scope>NUCLEOTIDE SEQUENCE [LARGE SCALE GENOMIC DNA]</scope>
    <source>
        <strain evidence="2">cv. Punajuju</strain>
        <tissue evidence="1">Leaves</tissue>
    </source>
</reference>
<proteinExistence type="predicted"/>
<gene>
    <name evidence="1" type="ORF">L2E82_44557</name>
</gene>
<keyword evidence="2" id="KW-1185">Reference proteome</keyword>
<protein>
    <submittedName>
        <fullName evidence="1">Uncharacterized protein</fullName>
    </submittedName>
</protein>
<accession>A0ACB8ZQ47</accession>
<dbReference type="EMBL" id="CM042016">
    <property type="protein sequence ID" value="KAI3699947.1"/>
    <property type="molecule type" value="Genomic_DNA"/>
</dbReference>